<dbReference type="Proteomes" id="UP000077066">
    <property type="component" value="Unassembled WGS sequence"/>
</dbReference>
<keyword evidence="4" id="KW-1185">Reference proteome</keyword>
<dbReference type="AlphaFoldDB" id="A0A165ZT14"/>
<name>A0A165ZT14_9EURY</name>
<feature type="compositionally biased region" description="Acidic residues" evidence="1">
    <location>
        <begin position="216"/>
        <end position="225"/>
    </location>
</feature>
<proteinExistence type="predicted"/>
<reference evidence="3 4" key="1">
    <citation type="submission" date="2016-04" db="EMBL/GenBank/DDBJ databases">
        <title>Genome sequence of Methanobrevibacter filiformis DSM 11501.</title>
        <authorList>
            <person name="Poehlein A."/>
            <person name="Seedorf H."/>
            <person name="Daniel R."/>
        </authorList>
    </citation>
    <scope>NUCLEOTIDE SEQUENCE [LARGE SCALE GENOMIC DNA]</scope>
    <source>
        <strain evidence="3 4">DSM 11501</strain>
    </source>
</reference>
<evidence type="ECO:0000313" key="3">
    <source>
        <dbReference type="EMBL" id="KZX11124.1"/>
    </source>
</evidence>
<evidence type="ECO:0000313" key="4">
    <source>
        <dbReference type="Proteomes" id="UP000077066"/>
    </source>
</evidence>
<feature type="transmembrane region" description="Helical" evidence="2">
    <location>
        <begin position="254"/>
        <end position="273"/>
    </location>
</feature>
<dbReference type="EMBL" id="LWMT01000255">
    <property type="protein sequence ID" value="KZX11124.1"/>
    <property type="molecule type" value="Genomic_DNA"/>
</dbReference>
<protein>
    <submittedName>
        <fullName evidence="3">Uncharacterized protein</fullName>
    </submittedName>
</protein>
<keyword evidence="2" id="KW-1133">Transmembrane helix</keyword>
<comment type="caution">
    <text evidence="3">The sequence shown here is derived from an EMBL/GenBank/DDBJ whole genome shotgun (WGS) entry which is preliminary data.</text>
</comment>
<dbReference type="PATRIC" id="fig|55758.3.peg.1717"/>
<organism evidence="3 4">
    <name type="scientific">Methanobrevibacter filiformis</name>
    <dbReference type="NCBI Taxonomy" id="55758"/>
    <lineage>
        <taxon>Archaea</taxon>
        <taxon>Methanobacteriati</taxon>
        <taxon>Methanobacteriota</taxon>
        <taxon>Methanomada group</taxon>
        <taxon>Methanobacteria</taxon>
        <taxon>Methanobacteriales</taxon>
        <taxon>Methanobacteriaceae</taxon>
        <taxon>Methanobrevibacter</taxon>
    </lineage>
</organism>
<gene>
    <name evidence="3" type="ORF">MBFIL_15210</name>
</gene>
<sequence>MNSYGIYIKEMEKLNNKLLILLIISAVALLTVPTATFADNGTFTGSKVVLNENGERVTYDEVCVERNNLVYAGQSVKTMDDIRVKNGTIEYFVENWTKQGKTQFQNGIWNLSEGNNPVVHYPDFYKVNSSVTRVVNTTTQIMVDGVLRNGTLTTSYFTEFTFRMVGDGYLPSRDSKTYQDLLIFKTESLNTSVFTPDENLTAPEKEEFPEPTVNETPDETPDETPEVSIPEQPDEVEEPVKDVPKVKAAMKKTGMPLIMIIIVLLSSLGLTIYRKKE</sequence>
<accession>A0A165ZT14</accession>
<keyword evidence="2" id="KW-0472">Membrane</keyword>
<evidence type="ECO:0000256" key="2">
    <source>
        <dbReference type="SAM" id="Phobius"/>
    </source>
</evidence>
<keyword evidence="2" id="KW-0812">Transmembrane</keyword>
<feature type="region of interest" description="Disordered" evidence="1">
    <location>
        <begin position="194"/>
        <end position="242"/>
    </location>
</feature>
<evidence type="ECO:0000256" key="1">
    <source>
        <dbReference type="SAM" id="MobiDB-lite"/>
    </source>
</evidence>